<evidence type="ECO:0000259" key="1">
    <source>
        <dbReference type="Pfam" id="PF12697"/>
    </source>
</evidence>
<dbReference type="Proteomes" id="UP000322530">
    <property type="component" value="Unassembled WGS sequence"/>
</dbReference>
<dbReference type="InterPro" id="IPR029058">
    <property type="entry name" value="AB_hydrolase_fold"/>
</dbReference>
<reference evidence="2 3" key="1">
    <citation type="submission" date="2019-01" db="EMBL/GenBank/DDBJ databases">
        <title>Draft genome sequence of Dictyobacter sp. Uno17.</title>
        <authorList>
            <person name="Wang C.M."/>
            <person name="Zheng Y."/>
            <person name="Sakai Y."/>
            <person name="Abe K."/>
            <person name="Yokota A."/>
            <person name="Yabe S."/>
        </authorList>
    </citation>
    <scope>NUCLEOTIDE SEQUENCE [LARGE SCALE GENOMIC DNA]</scope>
    <source>
        <strain evidence="2 3">Uno17</strain>
    </source>
</reference>
<dbReference type="RefSeq" id="WP_149404293.1">
    <property type="nucleotide sequence ID" value="NZ_BIXY01000114.1"/>
</dbReference>
<dbReference type="Gene3D" id="3.40.50.1820">
    <property type="entry name" value="alpha/beta hydrolase"/>
    <property type="match status" value="1"/>
</dbReference>
<feature type="domain" description="AB hydrolase-1" evidence="1">
    <location>
        <begin position="23"/>
        <end position="271"/>
    </location>
</feature>
<keyword evidence="3" id="KW-1185">Reference proteome</keyword>
<evidence type="ECO:0000313" key="2">
    <source>
        <dbReference type="EMBL" id="GCF11465.1"/>
    </source>
</evidence>
<gene>
    <name evidence="2" type="ORF">KDI_50290</name>
</gene>
<proteinExistence type="predicted"/>
<dbReference type="Pfam" id="PF12697">
    <property type="entry name" value="Abhydrolase_6"/>
    <property type="match status" value="1"/>
</dbReference>
<dbReference type="EMBL" id="BIXY01000114">
    <property type="protein sequence ID" value="GCF11465.1"/>
    <property type="molecule type" value="Genomic_DNA"/>
</dbReference>
<dbReference type="SUPFAM" id="SSF53474">
    <property type="entry name" value="alpha/beta-Hydrolases"/>
    <property type="match status" value="1"/>
</dbReference>
<dbReference type="AlphaFoldDB" id="A0A5A5TJN6"/>
<dbReference type="InterPro" id="IPR000073">
    <property type="entry name" value="AB_hydrolase_1"/>
</dbReference>
<comment type="caution">
    <text evidence="2">The sequence shown here is derived from an EMBL/GenBank/DDBJ whole genome shotgun (WGS) entry which is preliminary data.</text>
</comment>
<dbReference type="PANTHER" id="PTHR43194:SF2">
    <property type="entry name" value="PEROXISOMAL MEMBRANE PROTEIN LPX1"/>
    <property type="match status" value="1"/>
</dbReference>
<dbReference type="GO" id="GO:0016787">
    <property type="term" value="F:hydrolase activity"/>
    <property type="evidence" value="ECO:0007669"/>
    <property type="project" value="UniProtKB-KW"/>
</dbReference>
<organism evidence="2 3">
    <name type="scientific">Dictyobacter arantiisoli</name>
    <dbReference type="NCBI Taxonomy" id="2014874"/>
    <lineage>
        <taxon>Bacteria</taxon>
        <taxon>Bacillati</taxon>
        <taxon>Chloroflexota</taxon>
        <taxon>Ktedonobacteria</taxon>
        <taxon>Ktedonobacterales</taxon>
        <taxon>Dictyobacteraceae</taxon>
        <taxon>Dictyobacter</taxon>
    </lineage>
</organism>
<dbReference type="PANTHER" id="PTHR43194">
    <property type="entry name" value="HYDROLASE ALPHA/BETA FOLD FAMILY"/>
    <property type="match status" value="1"/>
</dbReference>
<name>A0A5A5TJN6_9CHLR</name>
<dbReference type="InterPro" id="IPR050228">
    <property type="entry name" value="Carboxylesterase_BioH"/>
</dbReference>
<dbReference type="OrthoDB" id="9112061at2"/>
<keyword evidence="2" id="KW-0378">Hydrolase</keyword>
<accession>A0A5A5TJN6</accession>
<evidence type="ECO:0000313" key="3">
    <source>
        <dbReference type="Proteomes" id="UP000322530"/>
    </source>
</evidence>
<sequence>MTVLTIYEQQEIDRTNREGKQPVVFVHGLYLLASSWDNWRQFFEERGYTTLAPGWPDDPETVADGNSNPEVFANKRIKQVTQHYAEAIGQLKKKPVIIGHSFGGLIAQQLADEGLSAVTVAIDPAGFRGVLPVPLAELKSGAPVLSNPANYHRAVSLSFEQFRYGFVNMLEEKEAHELYEKFAVPGSGTPVFQAAAANLNPWTEDKINIKNPTRGPLLLIAGEKDHTVPMTVVKAAYKLQKNNPAETSFREIPNRGHSLTIDHGWREVAEVSLLFIAQHLELSQ</sequence>
<protein>
    <submittedName>
        <fullName evidence="2">Alpha/beta hydrolase</fullName>
    </submittedName>
</protein>